<evidence type="ECO:0000313" key="1">
    <source>
        <dbReference type="EMBL" id="KAH8015515.1"/>
    </source>
</evidence>
<keyword evidence="2" id="KW-1185">Reference proteome</keyword>
<proteinExistence type="predicted"/>
<dbReference type="EMBL" id="CM037614">
    <property type="protein sequence ID" value="KAH8015515.1"/>
    <property type="molecule type" value="Genomic_DNA"/>
</dbReference>
<comment type="caution">
    <text evidence="1">The sequence shown here is derived from an EMBL/GenBank/DDBJ whole genome shotgun (WGS) entry which is preliminary data.</text>
</comment>
<reference evidence="1" key="1">
    <citation type="submission" date="2021-08" db="EMBL/GenBank/DDBJ databases">
        <title>The first chromosome-level gecko genome reveals the dynamic sex chromosomes of Neotropical dwarf geckos (Sphaerodactylidae: Sphaerodactylus).</title>
        <authorList>
            <person name="Pinto B.J."/>
            <person name="Keating S.E."/>
            <person name="Gamble T."/>
        </authorList>
    </citation>
    <scope>NUCLEOTIDE SEQUENCE</scope>
    <source>
        <strain evidence="1">TG3544</strain>
    </source>
</reference>
<name>A0ACB8G6W9_9SAUR</name>
<accession>A0ACB8G6W9</accession>
<sequence>MQGGSWNDPFSQWHPVAKIMPFVTGVQDVSMLEVGKSQGASPHARRGPGNSVAHATLKRFRLLSLSVCSYGACLRNCPNNFDLGISCLALHHLAKNQACLSPSLSCCKPPSSLFHWAFCVIMSQHSLYAGLFCCKSRHWISSPPSAGMLLSPFRSTPFPRSRDQEAGWRTRHPLFGSSARIGEYVSVLFNTHAFSCLGWGGRGGISFPPTLLFLKYFSFRRGEGQDRSFIF</sequence>
<organism evidence="1 2">
    <name type="scientific">Sphaerodactylus townsendi</name>
    <dbReference type="NCBI Taxonomy" id="933632"/>
    <lineage>
        <taxon>Eukaryota</taxon>
        <taxon>Metazoa</taxon>
        <taxon>Chordata</taxon>
        <taxon>Craniata</taxon>
        <taxon>Vertebrata</taxon>
        <taxon>Euteleostomi</taxon>
        <taxon>Lepidosauria</taxon>
        <taxon>Squamata</taxon>
        <taxon>Bifurcata</taxon>
        <taxon>Gekkota</taxon>
        <taxon>Sphaerodactylidae</taxon>
        <taxon>Sphaerodactylus</taxon>
    </lineage>
</organism>
<evidence type="ECO:0000313" key="2">
    <source>
        <dbReference type="Proteomes" id="UP000827872"/>
    </source>
</evidence>
<protein>
    <submittedName>
        <fullName evidence="1">Uncharacterized protein</fullName>
    </submittedName>
</protein>
<dbReference type="Proteomes" id="UP000827872">
    <property type="component" value="Linkage Group LG01"/>
</dbReference>
<gene>
    <name evidence="1" type="ORF">K3G42_004968</name>
</gene>